<sequence length="106" mass="11906">MDPKTQAKFELRAKIIKAMAHPTRLFIVDELSKGEKCVCELTRMIGADTSTVSKHLSVLKNAGIVQDDKRGLQVFYKLKISCILNFFTCVESVLKSNAREQMELTG</sequence>
<evidence type="ECO:0000256" key="3">
    <source>
        <dbReference type="ARBA" id="ARBA00023163"/>
    </source>
</evidence>
<dbReference type="PANTHER" id="PTHR33154">
    <property type="entry name" value="TRANSCRIPTIONAL REGULATOR, ARSR FAMILY"/>
    <property type="match status" value="1"/>
</dbReference>
<dbReference type="Proteomes" id="UP000176992">
    <property type="component" value="Unassembled WGS sequence"/>
</dbReference>
<dbReference type="EMBL" id="MFIV01000016">
    <property type="protein sequence ID" value="OGF99606.1"/>
    <property type="molecule type" value="Genomic_DNA"/>
</dbReference>
<dbReference type="AlphaFoldDB" id="A0A1F5YI25"/>
<dbReference type="GO" id="GO:0003700">
    <property type="term" value="F:DNA-binding transcription factor activity"/>
    <property type="evidence" value="ECO:0007669"/>
    <property type="project" value="InterPro"/>
</dbReference>
<evidence type="ECO:0000313" key="6">
    <source>
        <dbReference type="Proteomes" id="UP000176992"/>
    </source>
</evidence>
<dbReference type="GO" id="GO:0003677">
    <property type="term" value="F:DNA binding"/>
    <property type="evidence" value="ECO:0007669"/>
    <property type="project" value="UniProtKB-KW"/>
</dbReference>
<dbReference type="SUPFAM" id="SSF46785">
    <property type="entry name" value="Winged helix' DNA-binding domain"/>
    <property type="match status" value="1"/>
</dbReference>
<dbReference type="Pfam" id="PF01022">
    <property type="entry name" value="HTH_5"/>
    <property type="match status" value="1"/>
</dbReference>
<evidence type="ECO:0000313" key="5">
    <source>
        <dbReference type="EMBL" id="OGF99606.1"/>
    </source>
</evidence>
<comment type="caution">
    <text evidence="5">The sequence shown here is derived from an EMBL/GenBank/DDBJ whole genome shotgun (WGS) entry which is preliminary data.</text>
</comment>
<dbReference type="CDD" id="cd00090">
    <property type="entry name" value="HTH_ARSR"/>
    <property type="match status" value="1"/>
</dbReference>
<dbReference type="InterPro" id="IPR001845">
    <property type="entry name" value="HTH_ArsR_DNA-bd_dom"/>
</dbReference>
<keyword evidence="2" id="KW-0238">DNA-binding</keyword>
<organism evidence="5 6">
    <name type="scientific">Candidatus Glassbacteria bacterium GWA2_58_10</name>
    <dbReference type="NCBI Taxonomy" id="1817865"/>
    <lineage>
        <taxon>Bacteria</taxon>
        <taxon>Candidatus Glassiibacteriota</taxon>
    </lineage>
</organism>
<protein>
    <submittedName>
        <fullName evidence="5">Transcriptional regulator</fullName>
    </submittedName>
</protein>
<gene>
    <name evidence="5" type="ORF">A2Z86_10510</name>
</gene>
<proteinExistence type="predicted"/>
<name>A0A1F5YI25_9BACT</name>
<dbReference type="InterPro" id="IPR036388">
    <property type="entry name" value="WH-like_DNA-bd_sf"/>
</dbReference>
<keyword evidence="1" id="KW-0805">Transcription regulation</keyword>
<evidence type="ECO:0000256" key="2">
    <source>
        <dbReference type="ARBA" id="ARBA00023125"/>
    </source>
</evidence>
<dbReference type="PROSITE" id="PS50987">
    <property type="entry name" value="HTH_ARSR_2"/>
    <property type="match status" value="1"/>
</dbReference>
<evidence type="ECO:0000259" key="4">
    <source>
        <dbReference type="PROSITE" id="PS50987"/>
    </source>
</evidence>
<accession>A0A1F5YI25</accession>
<dbReference type="Gene3D" id="1.10.10.10">
    <property type="entry name" value="Winged helix-like DNA-binding domain superfamily/Winged helix DNA-binding domain"/>
    <property type="match status" value="1"/>
</dbReference>
<dbReference type="PRINTS" id="PR00778">
    <property type="entry name" value="HTHARSR"/>
</dbReference>
<keyword evidence="3" id="KW-0804">Transcription</keyword>
<feature type="domain" description="HTH arsR-type" evidence="4">
    <location>
        <begin position="4"/>
        <end position="98"/>
    </location>
</feature>
<reference evidence="5 6" key="1">
    <citation type="journal article" date="2016" name="Nat. Commun.">
        <title>Thousands of microbial genomes shed light on interconnected biogeochemical processes in an aquifer system.</title>
        <authorList>
            <person name="Anantharaman K."/>
            <person name="Brown C.T."/>
            <person name="Hug L.A."/>
            <person name="Sharon I."/>
            <person name="Castelle C.J."/>
            <person name="Probst A.J."/>
            <person name="Thomas B.C."/>
            <person name="Singh A."/>
            <person name="Wilkins M.J."/>
            <person name="Karaoz U."/>
            <person name="Brodie E.L."/>
            <person name="Williams K.H."/>
            <person name="Hubbard S.S."/>
            <person name="Banfield J.F."/>
        </authorList>
    </citation>
    <scope>NUCLEOTIDE SEQUENCE [LARGE SCALE GENOMIC DNA]</scope>
</reference>
<dbReference type="SMART" id="SM00418">
    <property type="entry name" value="HTH_ARSR"/>
    <property type="match status" value="1"/>
</dbReference>
<dbReference type="InterPro" id="IPR051081">
    <property type="entry name" value="HTH_MetalResp_TranReg"/>
</dbReference>
<dbReference type="NCBIfam" id="NF033788">
    <property type="entry name" value="HTH_metalloreg"/>
    <property type="match status" value="1"/>
</dbReference>
<dbReference type="InterPro" id="IPR036390">
    <property type="entry name" value="WH_DNA-bd_sf"/>
</dbReference>
<dbReference type="PANTHER" id="PTHR33154:SF18">
    <property type="entry name" value="ARSENICAL RESISTANCE OPERON REPRESSOR"/>
    <property type="match status" value="1"/>
</dbReference>
<evidence type="ECO:0000256" key="1">
    <source>
        <dbReference type="ARBA" id="ARBA00023015"/>
    </source>
</evidence>
<dbReference type="InterPro" id="IPR011991">
    <property type="entry name" value="ArsR-like_HTH"/>
</dbReference>